<sequence>MNDTVIKESKGDVRFILVNYTLLGLFVITILYPLIYIISASFSSYHALISGKVWLWPVEPNLEGYIAVFKYKLIWTGFRNSLLYTIAGTLINVVMTLLAAYPLSRKDLDGRNALMFLFVFTTMFSGGLIPTYLLVKDIGILNTPWAMLLPGALNVWNMVVTRTYFQTAIPEEMLEAAKIDGCSDFRFLWKIVLPLSGPIIAVIALFYAVGHWNQFFNALIYLKQQSLYPLQIVLRDILVQNEVDVSMLDTEDAAKREGLRELLKYALIVVSSVPMLVVYPFVQMHFVKGVMVGSLKG</sequence>
<evidence type="ECO:0000256" key="7">
    <source>
        <dbReference type="RuleBase" id="RU363032"/>
    </source>
</evidence>
<evidence type="ECO:0000256" key="4">
    <source>
        <dbReference type="ARBA" id="ARBA00022692"/>
    </source>
</evidence>
<dbReference type="RefSeq" id="WP_167056852.1">
    <property type="nucleotide sequence ID" value="NZ_JAAOZR010000013.1"/>
</dbReference>
<reference evidence="9 10" key="1">
    <citation type="submission" date="2021-03" db="EMBL/GenBank/DDBJ databases">
        <title>Genomic Encyclopedia of Type Strains, Phase IV (KMG-IV): sequencing the most valuable type-strain genomes for metagenomic binning, comparative biology and taxonomic classification.</title>
        <authorList>
            <person name="Goeker M."/>
        </authorList>
    </citation>
    <scope>NUCLEOTIDE SEQUENCE [LARGE SCALE GENOMIC DNA]</scope>
    <source>
        <strain evidence="9 10">DSM 24950</strain>
    </source>
</reference>
<keyword evidence="4 7" id="KW-0812">Transmembrane</keyword>
<dbReference type="Proteomes" id="UP001519344">
    <property type="component" value="Unassembled WGS sequence"/>
</dbReference>
<feature type="transmembrane region" description="Helical" evidence="7">
    <location>
        <begin position="113"/>
        <end position="133"/>
    </location>
</feature>
<comment type="subcellular location">
    <subcellularLocation>
        <location evidence="1 7">Cell membrane</location>
        <topology evidence="1 7">Multi-pass membrane protein</topology>
    </subcellularLocation>
</comment>
<feature type="transmembrane region" description="Helical" evidence="7">
    <location>
        <begin position="82"/>
        <end position="101"/>
    </location>
</feature>
<evidence type="ECO:0000259" key="8">
    <source>
        <dbReference type="PROSITE" id="PS50928"/>
    </source>
</evidence>
<dbReference type="PROSITE" id="PS50928">
    <property type="entry name" value="ABC_TM1"/>
    <property type="match status" value="1"/>
</dbReference>
<dbReference type="Pfam" id="PF00528">
    <property type="entry name" value="BPD_transp_1"/>
    <property type="match status" value="1"/>
</dbReference>
<keyword evidence="9" id="KW-0762">Sugar transport</keyword>
<keyword evidence="6 7" id="KW-0472">Membrane</keyword>
<proteinExistence type="inferred from homology"/>
<feature type="transmembrane region" description="Helical" evidence="7">
    <location>
        <begin position="187"/>
        <end position="209"/>
    </location>
</feature>
<feature type="domain" description="ABC transmembrane type-1" evidence="8">
    <location>
        <begin position="78"/>
        <end position="286"/>
    </location>
</feature>
<evidence type="ECO:0000256" key="6">
    <source>
        <dbReference type="ARBA" id="ARBA00023136"/>
    </source>
</evidence>
<dbReference type="PANTHER" id="PTHR43744">
    <property type="entry name" value="ABC TRANSPORTER PERMEASE PROTEIN MG189-RELATED-RELATED"/>
    <property type="match status" value="1"/>
</dbReference>
<evidence type="ECO:0000256" key="3">
    <source>
        <dbReference type="ARBA" id="ARBA00022475"/>
    </source>
</evidence>
<dbReference type="InterPro" id="IPR000515">
    <property type="entry name" value="MetI-like"/>
</dbReference>
<keyword evidence="5 7" id="KW-1133">Transmembrane helix</keyword>
<dbReference type="EMBL" id="JAGGKV010000001">
    <property type="protein sequence ID" value="MBP1960815.1"/>
    <property type="molecule type" value="Genomic_DNA"/>
</dbReference>
<protein>
    <submittedName>
        <fullName evidence="9">Multiple sugar transport system permease protein/putative aldouronate transport system permease protein</fullName>
    </submittedName>
</protein>
<keyword evidence="10" id="KW-1185">Reference proteome</keyword>
<evidence type="ECO:0000256" key="1">
    <source>
        <dbReference type="ARBA" id="ARBA00004651"/>
    </source>
</evidence>
<dbReference type="SUPFAM" id="SSF161098">
    <property type="entry name" value="MetI-like"/>
    <property type="match status" value="1"/>
</dbReference>
<evidence type="ECO:0000256" key="2">
    <source>
        <dbReference type="ARBA" id="ARBA00022448"/>
    </source>
</evidence>
<keyword evidence="2 7" id="KW-0813">Transport</keyword>
<comment type="caution">
    <text evidence="9">The sequence shown here is derived from an EMBL/GenBank/DDBJ whole genome shotgun (WGS) entry which is preliminary data.</text>
</comment>
<feature type="transmembrane region" description="Helical" evidence="7">
    <location>
        <begin position="262"/>
        <end position="282"/>
    </location>
</feature>
<feature type="transmembrane region" description="Helical" evidence="7">
    <location>
        <begin position="145"/>
        <end position="165"/>
    </location>
</feature>
<keyword evidence="3" id="KW-1003">Cell membrane</keyword>
<dbReference type="CDD" id="cd06261">
    <property type="entry name" value="TM_PBP2"/>
    <property type="match status" value="1"/>
</dbReference>
<evidence type="ECO:0000313" key="9">
    <source>
        <dbReference type="EMBL" id="MBP1960815.1"/>
    </source>
</evidence>
<evidence type="ECO:0000313" key="10">
    <source>
        <dbReference type="Proteomes" id="UP001519344"/>
    </source>
</evidence>
<feature type="transmembrane region" description="Helical" evidence="7">
    <location>
        <begin position="17"/>
        <end position="38"/>
    </location>
</feature>
<comment type="similarity">
    <text evidence="7">Belongs to the binding-protein-dependent transport system permease family.</text>
</comment>
<dbReference type="InterPro" id="IPR035906">
    <property type="entry name" value="MetI-like_sf"/>
</dbReference>
<organism evidence="9 10">
    <name type="scientific">Paenibacillus aceris</name>
    <dbReference type="NCBI Taxonomy" id="869555"/>
    <lineage>
        <taxon>Bacteria</taxon>
        <taxon>Bacillati</taxon>
        <taxon>Bacillota</taxon>
        <taxon>Bacilli</taxon>
        <taxon>Bacillales</taxon>
        <taxon>Paenibacillaceae</taxon>
        <taxon>Paenibacillus</taxon>
    </lineage>
</organism>
<accession>A0ABS4HQL7</accession>
<evidence type="ECO:0000256" key="5">
    <source>
        <dbReference type="ARBA" id="ARBA00022989"/>
    </source>
</evidence>
<dbReference type="Gene3D" id="1.10.3720.10">
    <property type="entry name" value="MetI-like"/>
    <property type="match status" value="1"/>
</dbReference>
<gene>
    <name evidence="9" type="ORF">J2Z65_000009</name>
</gene>
<dbReference type="PANTHER" id="PTHR43744:SF9">
    <property type="entry name" value="POLYGALACTURONAN_RHAMNOGALACTURONAN TRANSPORT SYSTEM PERMEASE PROTEIN YTCP"/>
    <property type="match status" value="1"/>
</dbReference>
<name>A0ABS4HQL7_9BACL</name>